<reference evidence="1 2" key="1">
    <citation type="journal article" date="2019" name="Nat. Ecol. Evol.">
        <title>Megaphylogeny resolves global patterns of mushroom evolution.</title>
        <authorList>
            <person name="Varga T."/>
            <person name="Krizsan K."/>
            <person name="Foldi C."/>
            <person name="Dima B."/>
            <person name="Sanchez-Garcia M."/>
            <person name="Sanchez-Ramirez S."/>
            <person name="Szollosi G.J."/>
            <person name="Szarkandi J.G."/>
            <person name="Papp V."/>
            <person name="Albert L."/>
            <person name="Andreopoulos W."/>
            <person name="Angelini C."/>
            <person name="Antonin V."/>
            <person name="Barry K.W."/>
            <person name="Bougher N.L."/>
            <person name="Buchanan P."/>
            <person name="Buyck B."/>
            <person name="Bense V."/>
            <person name="Catcheside P."/>
            <person name="Chovatia M."/>
            <person name="Cooper J."/>
            <person name="Damon W."/>
            <person name="Desjardin D."/>
            <person name="Finy P."/>
            <person name="Geml J."/>
            <person name="Haridas S."/>
            <person name="Hughes K."/>
            <person name="Justo A."/>
            <person name="Karasinski D."/>
            <person name="Kautmanova I."/>
            <person name="Kiss B."/>
            <person name="Kocsube S."/>
            <person name="Kotiranta H."/>
            <person name="LaButti K.M."/>
            <person name="Lechner B.E."/>
            <person name="Liimatainen K."/>
            <person name="Lipzen A."/>
            <person name="Lukacs Z."/>
            <person name="Mihaltcheva S."/>
            <person name="Morgado L.N."/>
            <person name="Niskanen T."/>
            <person name="Noordeloos M.E."/>
            <person name="Ohm R.A."/>
            <person name="Ortiz-Santana B."/>
            <person name="Ovrebo C."/>
            <person name="Racz N."/>
            <person name="Riley R."/>
            <person name="Savchenko A."/>
            <person name="Shiryaev A."/>
            <person name="Soop K."/>
            <person name="Spirin V."/>
            <person name="Szebenyi C."/>
            <person name="Tomsovsky M."/>
            <person name="Tulloss R.E."/>
            <person name="Uehling J."/>
            <person name="Grigoriev I.V."/>
            <person name="Vagvolgyi C."/>
            <person name="Papp T."/>
            <person name="Martin F.M."/>
            <person name="Miettinen O."/>
            <person name="Hibbett D.S."/>
            <person name="Nagy L.G."/>
        </authorList>
    </citation>
    <scope>NUCLEOTIDE SEQUENCE [LARGE SCALE GENOMIC DNA]</scope>
    <source>
        <strain evidence="1 2">NL-1719</strain>
    </source>
</reference>
<organism evidence="1 2">
    <name type="scientific">Pluteus cervinus</name>
    <dbReference type="NCBI Taxonomy" id="181527"/>
    <lineage>
        <taxon>Eukaryota</taxon>
        <taxon>Fungi</taxon>
        <taxon>Dikarya</taxon>
        <taxon>Basidiomycota</taxon>
        <taxon>Agaricomycotina</taxon>
        <taxon>Agaricomycetes</taxon>
        <taxon>Agaricomycetidae</taxon>
        <taxon>Agaricales</taxon>
        <taxon>Pluteineae</taxon>
        <taxon>Pluteaceae</taxon>
        <taxon>Pluteus</taxon>
    </lineage>
</organism>
<gene>
    <name evidence="1" type="ORF">BDN72DRAFT_13970</name>
</gene>
<evidence type="ECO:0000313" key="1">
    <source>
        <dbReference type="EMBL" id="TFK76854.1"/>
    </source>
</evidence>
<evidence type="ECO:0000313" key="2">
    <source>
        <dbReference type="Proteomes" id="UP000308600"/>
    </source>
</evidence>
<accession>A0ACD3BFN8</accession>
<dbReference type="Proteomes" id="UP000308600">
    <property type="component" value="Unassembled WGS sequence"/>
</dbReference>
<sequence length="331" mass="34734">MPGGEEVVNALTTKIFSAMLEDILMDVTLQSHHEVLKSRALCPVCQTQCGSLHAPASSKSTGQNQSSLSRASSLDLKVTNGSVGTGTSTPTNAKGEGVYLECVNCGRQIASSRYAPHLNSCMGLASARRSGGRSMNAKLKHPSETGRSISPTSEMGNMSDDSRNAKGRSRAKRVDDAEFNLKRKRPTSPQVSPNKKAKRPKPSGSPVSRVKADYPNPTHYSPSLSHSKIPSKLRDSSLAPTIERSPTPSSRDSSPGVASAATPTSSSFSGQSPSITAKSIGNGKPLNNRAMGIGPPKRISPPKPLPVHVPSYVEVVDGGEETGSSTDTDSS</sequence>
<protein>
    <submittedName>
        <fullName evidence="1">Uncharacterized protein</fullName>
    </submittedName>
</protein>
<name>A0ACD3BFN8_9AGAR</name>
<proteinExistence type="predicted"/>
<dbReference type="EMBL" id="ML208259">
    <property type="protein sequence ID" value="TFK76854.1"/>
    <property type="molecule type" value="Genomic_DNA"/>
</dbReference>
<keyword evidence="2" id="KW-1185">Reference proteome</keyword>